<protein>
    <submittedName>
        <fullName evidence="8">Transaminase</fullName>
    </submittedName>
</protein>
<dbReference type="GO" id="GO:0008483">
    <property type="term" value="F:transaminase activity"/>
    <property type="evidence" value="ECO:0007669"/>
    <property type="project" value="UniProtKB-KW"/>
</dbReference>
<keyword evidence="4" id="KW-0808">Transferase</keyword>
<dbReference type="Proteomes" id="UP000807769">
    <property type="component" value="Unassembled WGS sequence"/>
</dbReference>
<name>A0A9P7E019_9AGAM</name>
<keyword evidence="9" id="KW-1185">Reference proteome</keyword>
<dbReference type="FunFam" id="3.40.640.10:FF:000012">
    <property type="entry name" value="alanine aminotransferase 2"/>
    <property type="match status" value="1"/>
</dbReference>
<dbReference type="InterPro" id="IPR015424">
    <property type="entry name" value="PyrdxlP-dep_Trfase"/>
</dbReference>
<dbReference type="CDD" id="cd00609">
    <property type="entry name" value="AAT_like"/>
    <property type="match status" value="1"/>
</dbReference>
<evidence type="ECO:0000256" key="1">
    <source>
        <dbReference type="ARBA" id="ARBA00001933"/>
    </source>
</evidence>
<dbReference type="AlphaFoldDB" id="A0A9P7E019"/>
<dbReference type="PANTHER" id="PTHR11751:SF29">
    <property type="entry name" value="ALANINE TRANSAMINASE"/>
    <property type="match status" value="1"/>
</dbReference>
<evidence type="ECO:0000313" key="8">
    <source>
        <dbReference type="EMBL" id="KAG1807500.1"/>
    </source>
</evidence>
<evidence type="ECO:0000313" key="9">
    <source>
        <dbReference type="Proteomes" id="UP000807769"/>
    </source>
</evidence>
<gene>
    <name evidence="8" type="ORF">BJ212DRAFT_1387056</name>
</gene>
<dbReference type="GO" id="GO:0030170">
    <property type="term" value="F:pyridoxal phosphate binding"/>
    <property type="evidence" value="ECO:0007669"/>
    <property type="project" value="InterPro"/>
</dbReference>
<dbReference type="InterPro" id="IPR045088">
    <property type="entry name" value="ALAT1/2-like"/>
</dbReference>
<dbReference type="FunFam" id="3.90.1150.10:FF:000151">
    <property type="entry name" value="Alanine aminotransferase 2"/>
    <property type="match status" value="1"/>
</dbReference>
<dbReference type="Gene3D" id="3.40.640.10">
    <property type="entry name" value="Type I PLP-dependent aspartate aminotransferase-like (Major domain)"/>
    <property type="match status" value="1"/>
</dbReference>
<evidence type="ECO:0000256" key="4">
    <source>
        <dbReference type="ARBA" id="ARBA00022679"/>
    </source>
</evidence>
<evidence type="ECO:0000256" key="2">
    <source>
        <dbReference type="ARBA" id="ARBA00011738"/>
    </source>
</evidence>
<dbReference type="PANTHER" id="PTHR11751">
    <property type="entry name" value="ALANINE AMINOTRANSFERASE"/>
    <property type="match status" value="1"/>
</dbReference>
<dbReference type="InterPro" id="IPR015421">
    <property type="entry name" value="PyrdxlP-dep_Trfase_major"/>
</dbReference>
<reference evidence="8" key="1">
    <citation type="journal article" date="2020" name="New Phytol.">
        <title>Comparative genomics reveals dynamic genome evolution in host specialist ectomycorrhizal fungi.</title>
        <authorList>
            <person name="Lofgren L.A."/>
            <person name="Nguyen N.H."/>
            <person name="Vilgalys R."/>
            <person name="Ruytinx J."/>
            <person name="Liao H.L."/>
            <person name="Branco S."/>
            <person name="Kuo A."/>
            <person name="LaButti K."/>
            <person name="Lipzen A."/>
            <person name="Andreopoulos W."/>
            <person name="Pangilinan J."/>
            <person name="Riley R."/>
            <person name="Hundley H."/>
            <person name="Na H."/>
            <person name="Barry K."/>
            <person name="Grigoriev I.V."/>
            <person name="Stajich J.E."/>
            <person name="Kennedy P.G."/>
        </authorList>
    </citation>
    <scope>NUCLEOTIDE SEQUENCE</scope>
    <source>
        <strain evidence="8">MN1</strain>
    </source>
</reference>
<evidence type="ECO:0000256" key="5">
    <source>
        <dbReference type="ARBA" id="ARBA00022898"/>
    </source>
</evidence>
<organism evidence="8 9">
    <name type="scientific">Suillus subaureus</name>
    <dbReference type="NCBI Taxonomy" id="48587"/>
    <lineage>
        <taxon>Eukaryota</taxon>
        <taxon>Fungi</taxon>
        <taxon>Dikarya</taxon>
        <taxon>Basidiomycota</taxon>
        <taxon>Agaricomycotina</taxon>
        <taxon>Agaricomycetes</taxon>
        <taxon>Agaricomycetidae</taxon>
        <taxon>Boletales</taxon>
        <taxon>Suillineae</taxon>
        <taxon>Suillaceae</taxon>
        <taxon>Suillus</taxon>
    </lineage>
</organism>
<comment type="subunit">
    <text evidence="2">Homodimer.</text>
</comment>
<dbReference type="Pfam" id="PF00155">
    <property type="entry name" value="Aminotran_1_2"/>
    <property type="match status" value="1"/>
</dbReference>
<comment type="similarity">
    <text evidence="6">Belongs to the class-I pyridoxal-phosphate-dependent aminotransferase family. Alanine aminotransferase subfamily.</text>
</comment>
<dbReference type="EMBL" id="JABBWG010000043">
    <property type="protein sequence ID" value="KAG1807500.1"/>
    <property type="molecule type" value="Genomic_DNA"/>
</dbReference>
<dbReference type="OrthoDB" id="1732682at2759"/>
<comment type="caution">
    <text evidence="8">The sequence shown here is derived from an EMBL/GenBank/DDBJ whole genome shotgun (WGS) entry which is preliminary data.</text>
</comment>
<dbReference type="InterPro" id="IPR004839">
    <property type="entry name" value="Aminotransferase_I/II_large"/>
</dbReference>
<keyword evidence="5" id="KW-0663">Pyridoxal phosphate</keyword>
<dbReference type="Gene3D" id="1.10.287.1970">
    <property type="match status" value="1"/>
</dbReference>
<dbReference type="RefSeq" id="XP_041188103.1">
    <property type="nucleotide sequence ID" value="XM_041336860.1"/>
</dbReference>
<dbReference type="GeneID" id="64630876"/>
<dbReference type="Gene3D" id="3.90.1150.10">
    <property type="entry name" value="Aspartate Aminotransferase, domain 1"/>
    <property type="match status" value="1"/>
</dbReference>
<evidence type="ECO:0000259" key="7">
    <source>
        <dbReference type="Pfam" id="PF00155"/>
    </source>
</evidence>
<dbReference type="SUPFAM" id="SSF53383">
    <property type="entry name" value="PLP-dependent transferases"/>
    <property type="match status" value="1"/>
</dbReference>
<feature type="domain" description="Aminotransferase class I/classII large" evidence="7">
    <location>
        <begin position="110"/>
        <end position="483"/>
    </location>
</feature>
<dbReference type="InterPro" id="IPR015422">
    <property type="entry name" value="PyrdxlP-dep_Trfase_small"/>
</dbReference>
<keyword evidence="3" id="KW-0032">Aminotransferase</keyword>
<evidence type="ECO:0000256" key="3">
    <source>
        <dbReference type="ARBA" id="ARBA00022576"/>
    </source>
</evidence>
<comment type="cofactor">
    <cofactor evidence="1">
        <name>pyridoxal 5'-phosphate</name>
        <dbReference type="ChEBI" id="CHEBI:597326"/>
    </cofactor>
</comment>
<evidence type="ECO:0000256" key="6">
    <source>
        <dbReference type="ARBA" id="ARBA00025785"/>
    </source>
</evidence>
<sequence length="505" mass="55416">MFQASGTVVRFRSLSPFHPLAHSWTRSTMRSLTVDSLNPAIRNVQYAVRGELAIKAEEYRVMLKEKGQDSGLPFDRVISSNIGNPQQKGLDQPPITFNRQVAALMEWPQLMQLAPNAFPQDVIDRAKELHEEIGSIGAYSHSQGVPLIRQNVAKFIQERDSHPSSPDNIFLTGGASAGVSLLISMLISEPHKSGVLIPIPQYPLYTATLAQFSGVAIPYHLDEAHEWSTSIDEIKAALKKAKEDGIDPKALVIINPGNPTGALLKEETQREVANLCAEHGLVLLADEVYQSNLHRAAEFPFTSFKKVVCDMGSPVPLVSFHSISKGVTGECGRRGGYFECHNISDNVRAMMYKMVSVGLCPPLQGQIGVDCLVRPPKEGGESYVLWKEETTRIHKVLAQRTKLMAERLNSLPGVSCVDSPGALYLYPKITLPERAIAAAQAAGKEPDAFYALALLDATGICVVPGSGFGQKEGEYHYRLTCLCPGVDEYVGKLEKFHQEFCAKYQ</sequence>
<proteinExistence type="inferred from homology"/>
<accession>A0A9P7E019</accession>